<dbReference type="EMBL" id="JAAKGU010000002">
    <property type="protein sequence ID" value="NGM82342.1"/>
    <property type="molecule type" value="Genomic_DNA"/>
</dbReference>
<evidence type="ECO:0000256" key="1">
    <source>
        <dbReference type="SAM" id="MobiDB-lite"/>
    </source>
</evidence>
<comment type="caution">
    <text evidence="2">The sequence shown here is derived from an EMBL/GenBank/DDBJ whole genome shotgun (WGS) entry which is preliminary data.</text>
</comment>
<name>A0A6M1PIZ7_9BACL</name>
<dbReference type="RefSeq" id="WP_165096456.1">
    <property type="nucleotide sequence ID" value="NZ_JAAKGU010000002.1"/>
</dbReference>
<evidence type="ECO:0000313" key="3">
    <source>
        <dbReference type="Proteomes" id="UP000480151"/>
    </source>
</evidence>
<protein>
    <submittedName>
        <fullName evidence="2">Uncharacterized protein</fullName>
    </submittedName>
</protein>
<organism evidence="2 3">
    <name type="scientific">Paenibacillus apii</name>
    <dbReference type="NCBI Taxonomy" id="1850370"/>
    <lineage>
        <taxon>Bacteria</taxon>
        <taxon>Bacillati</taxon>
        <taxon>Bacillota</taxon>
        <taxon>Bacilli</taxon>
        <taxon>Bacillales</taxon>
        <taxon>Paenibacillaceae</taxon>
        <taxon>Paenibacillus</taxon>
    </lineage>
</organism>
<dbReference type="AlphaFoldDB" id="A0A6M1PIZ7"/>
<sequence>MIAWNPGMINNLTATSIIPLVVMPREVLEEVSPNSRRFNITGRNAEEGKRGSAKSESLR</sequence>
<accession>A0A6M1PIZ7</accession>
<keyword evidence="3" id="KW-1185">Reference proteome</keyword>
<dbReference type="Proteomes" id="UP000480151">
    <property type="component" value="Unassembled WGS sequence"/>
</dbReference>
<proteinExistence type="predicted"/>
<feature type="region of interest" description="Disordered" evidence="1">
    <location>
        <begin position="39"/>
        <end position="59"/>
    </location>
</feature>
<evidence type="ECO:0000313" key="2">
    <source>
        <dbReference type="EMBL" id="NGM82342.1"/>
    </source>
</evidence>
<gene>
    <name evidence="2" type="ORF">G5B47_07925</name>
</gene>
<reference evidence="2 3" key="1">
    <citation type="submission" date="2020-02" db="EMBL/GenBank/DDBJ databases">
        <authorList>
            <person name="Gao J."/>
            <person name="Sun J."/>
        </authorList>
    </citation>
    <scope>NUCLEOTIDE SEQUENCE [LARGE SCALE GENOMIC DNA]</scope>
    <source>
        <strain evidence="2 3">7124</strain>
    </source>
</reference>